<gene>
    <name evidence="1" type="ORF">JG688_00016878</name>
</gene>
<sequence length="120" mass="13116">MSTNDLINLQTQAGISTAKVHATMLLIVANSTVTPKDLSSSKSAARSELLARKMRNEALFEVVHARPKKFLGLGENIAPDMPTIQQLVRGGKLVPENYDEHWWLPAARSLVSAIVDDPVI</sequence>
<proteinExistence type="predicted"/>
<organism evidence="1 2">
    <name type="scientific">Phytophthora aleatoria</name>
    <dbReference type="NCBI Taxonomy" id="2496075"/>
    <lineage>
        <taxon>Eukaryota</taxon>
        <taxon>Sar</taxon>
        <taxon>Stramenopiles</taxon>
        <taxon>Oomycota</taxon>
        <taxon>Peronosporomycetes</taxon>
        <taxon>Peronosporales</taxon>
        <taxon>Peronosporaceae</taxon>
        <taxon>Phytophthora</taxon>
    </lineage>
</organism>
<dbReference type="Proteomes" id="UP000709295">
    <property type="component" value="Unassembled WGS sequence"/>
</dbReference>
<evidence type="ECO:0000313" key="2">
    <source>
        <dbReference type="Proteomes" id="UP000709295"/>
    </source>
</evidence>
<reference evidence="1" key="1">
    <citation type="submission" date="2021-01" db="EMBL/GenBank/DDBJ databases">
        <title>Phytophthora aleatoria, a newly-described species from Pinus radiata is distinct from Phytophthora cactorum isolates based on comparative genomics.</title>
        <authorList>
            <person name="Mcdougal R."/>
            <person name="Panda P."/>
            <person name="Williams N."/>
            <person name="Studholme D.J."/>
        </authorList>
    </citation>
    <scope>NUCLEOTIDE SEQUENCE</scope>
    <source>
        <strain evidence="1">NZFS 4037</strain>
    </source>
</reference>
<protein>
    <submittedName>
        <fullName evidence="1">Uncharacterized protein</fullName>
    </submittedName>
</protein>
<dbReference type="AlphaFoldDB" id="A0A8J5LVT4"/>
<evidence type="ECO:0000313" key="1">
    <source>
        <dbReference type="EMBL" id="KAG6944847.1"/>
    </source>
</evidence>
<comment type="caution">
    <text evidence="1">The sequence shown here is derived from an EMBL/GenBank/DDBJ whole genome shotgun (WGS) entry which is preliminary data.</text>
</comment>
<keyword evidence="2" id="KW-1185">Reference proteome</keyword>
<name>A0A8J5LVT4_9STRA</name>
<dbReference type="EMBL" id="JAENGY010002264">
    <property type="protein sequence ID" value="KAG6944847.1"/>
    <property type="molecule type" value="Genomic_DNA"/>
</dbReference>
<accession>A0A8J5LVT4</accession>